<organism evidence="2 3">
    <name type="scientific">Danionella cerebrum</name>
    <dbReference type="NCBI Taxonomy" id="2873325"/>
    <lineage>
        <taxon>Eukaryota</taxon>
        <taxon>Metazoa</taxon>
        <taxon>Chordata</taxon>
        <taxon>Craniata</taxon>
        <taxon>Vertebrata</taxon>
        <taxon>Euteleostomi</taxon>
        <taxon>Actinopterygii</taxon>
        <taxon>Neopterygii</taxon>
        <taxon>Teleostei</taxon>
        <taxon>Ostariophysi</taxon>
        <taxon>Cypriniformes</taxon>
        <taxon>Danionidae</taxon>
        <taxon>Danioninae</taxon>
        <taxon>Danionella</taxon>
    </lineage>
</organism>
<comment type="caution">
    <text evidence="2">The sequence shown here is derived from an EMBL/GenBank/DDBJ whole genome shotgun (WGS) entry which is preliminary data.</text>
</comment>
<keyword evidence="3" id="KW-1185">Reference proteome</keyword>
<dbReference type="GO" id="GO:0005886">
    <property type="term" value="C:plasma membrane"/>
    <property type="evidence" value="ECO:0007669"/>
    <property type="project" value="TreeGrafter"/>
</dbReference>
<sequence length="330" mass="35783">MTSMYSRNGLSDVTSISSASSEGSKSSVSVDGPSGECAKSYDAVVFDVLKVTPEEFAQHKLQQLVWDAQSVGIDGNTPHVSLNPSSLEPTRAEELLWNLKVFSTEPGSSLVPGILGMRSPGILRVPALSVSSKGRMSAADSWDEDSELASCGWNKKEKHILAPNVVAFTRRFNQSSGNRGNHMESFSSIALATAEQKQPRKPSSETSSTRHLLSQCLRSGHRSVLKSIMGRIVPDELTLSPEVESNLKPPFTASLENGPSSQGPSSARFHGSQSSYNVSFWLVQEILTAQTLKIRAEILSHFVKIAKMQISCGSRCQTFGVFAAEQFLFN</sequence>
<reference evidence="2 3" key="1">
    <citation type="journal article" date="2019" name="Sci. Data">
        <title>Hybrid genome assembly and annotation of Danionella translucida.</title>
        <authorList>
            <person name="Kadobianskyi M."/>
            <person name="Schulze L."/>
            <person name="Schuelke M."/>
            <person name="Judkewitz B."/>
        </authorList>
    </citation>
    <scope>NUCLEOTIDE SEQUENCE [LARGE SCALE GENOMIC DNA]</scope>
    <source>
        <strain evidence="2 3">Bolton</strain>
    </source>
</reference>
<dbReference type="Proteomes" id="UP000316079">
    <property type="component" value="Unassembled WGS sequence"/>
</dbReference>
<dbReference type="PANTHER" id="PTHR23113:SF167">
    <property type="entry name" value="RAS-SPECIFIC GUANINE NUCLEOTIDE-RELEASING FACTOR RALGPS1"/>
    <property type="match status" value="1"/>
</dbReference>
<feature type="compositionally biased region" description="Polar residues" evidence="1">
    <location>
        <begin position="1"/>
        <end position="14"/>
    </location>
</feature>
<dbReference type="GO" id="GO:0007265">
    <property type="term" value="P:Ras protein signal transduction"/>
    <property type="evidence" value="ECO:0007669"/>
    <property type="project" value="TreeGrafter"/>
</dbReference>
<evidence type="ECO:0000313" key="3">
    <source>
        <dbReference type="Proteomes" id="UP000316079"/>
    </source>
</evidence>
<dbReference type="PANTHER" id="PTHR23113">
    <property type="entry name" value="GUANINE NUCLEOTIDE EXCHANGE FACTOR"/>
    <property type="match status" value="1"/>
</dbReference>
<dbReference type="Gene3D" id="1.10.840.10">
    <property type="entry name" value="Ras guanine-nucleotide exchange factors catalytic domain"/>
    <property type="match status" value="1"/>
</dbReference>
<dbReference type="InterPro" id="IPR008937">
    <property type="entry name" value="Ras-like_GEF"/>
</dbReference>
<proteinExistence type="predicted"/>
<accession>A0A553MVP4</accession>
<dbReference type="InterPro" id="IPR023578">
    <property type="entry name" value="Ras_GEF_dom_sf"/>
</dbReference>
<dbReference type="OrthoDB" id="546434at2759"/>
<feature type="compositionally biased region" description="Low complexity" evidence="1">
    <location>
        <begin position="15"/>
        <end position="29"/>
    </location>
</feature>
<evidence type="ECO:0000256" key="1">
    <source>
        <dbReference type="SAM" id="MobiDB-lite"/>
    </source>
</evidence>
<gene>
    <name evidence="2" type="ORF">DNTS_003310</name>
</gene>
<evidence type="ECO:0000313" key="2">
    <source>
        <dbReference type="EMBL" id="TRY57254.1"/>
    </source>
</evidence>
<feature type="region of interest" description="Disordered" evidence="1">
    <location>
        <begin position="1"/>
        <end position="34"/>
    </location>
</feature>
<dbReference type="GO" id="GO:0005085">
    <property type="term" value="F:guanyl-nucleotide exchange factor activity"/>
    <property type="evidence" value="ECO:0007669"/>
    <property type="project" value="InterPro"/>
</dbReference>
<dbReference type="AlphaFoldDB" id="A0A553MVP4"/>
<name>A0A553MVP4_9TELE</name>
<dbReference type="InterPro" id="IPR036964">
    <property type="entry name" value="RASGEF_cat_dom_sf"/>
</dbReference>
<dbReference type="EMBL" id="SRMA01027244">
    <property type="protein sequence ID" value="TRY57254.1"/>
    <property type="molecule type" value="Genomic_DNA"/>
</dbReference>
<dbReference type="SUPFAM" id="SSF48366">
    <property type="entry name" value="Ras GEF"/>
    <property type="match status" value="1"/>
</dbReference>
<protein>
    <submittedName>
        <fullName evidence="2">Uncharacterized protein</fullName>
    </submittedName>
</protein>
<feature type="region of interest" description="Disordered" evidence="1">
    <location>
        <begin position="248"/>
        <end position="269"/>
    </location>
</feature>
<feature type="compositionally biased region" description="Polar residues" evidence="1">
    <location>
        <begin position="254"/>
        <end position="269"/>
    </location>
</feature>